<dbReference type="SUPFAM" id="SSF101744">
    <property type="entry name" value="Rof/RNase P subunit-like"/>
    <property type="match status" value="1"/>
</dbReference>
<dbReference type="AlphaFoldDB" id="A0A975DK60"/>
<dbReference type="EMBL" id="CP072135">
    <property type="protein sequence ID" value="QTH73248.1"/>
    <property type="molecule type" value="Genomic_DNA"/>
</dbReference>
<protein>
    <submittedName>
        <fullName evidence="1">Rho-binding antiterminator</fullName>
    </submittedName>
</protein>
<dbReference type="Gene3D" id="2.30.30.400">
    <property type="entry name" value="Rof-like"/>
    <property type="match status" value="1"/>
</dbReference>
<evidence type="ECO:0000313" key="1">
    <source>
        <dbReference type="EMBL" id="QTH73248.1"/>
    </source>
</evidence>
<sequence length="81" mass="9047">MLSCEQHDYLEVACVYHFELEVTTTDGHSYLGLAKDVRYENKTQCLVLESGSVQNAVSIAQITSLVALTDNPYFQRVDAGF</sequence>
<accession>A0A975DK60</accession>
<keyword evidence="1" id="KW-0614">Plasmid</keyword>
<gene>
    <name evidence="1" type="ORF">J5O05_20930</name>
</gene>
<evidence type="ECO:0000313" key="2">
    <source>
        <dbReference type="Proteomes" id="UP000664904"/>
    </source>
</evidence>
<dbReference type="Pfam" id="PF07073">
    <property type="entry name" value="ROF"/>
    <property type="match status" value="1"/>
</dbReference>
<dbReference type="InterPro" id="IPR009778">
    <property type="entry name" value="ROF"/>
</dbReference>
<geneLocation type="plasmid" evidence="1 2">
    <name>unnamed5</name>
</geneLocation>
<organism evidence="1 2">
    <name type="scientific">Pseudoalteromonas xiamenensis</name>
    <dbReference type="NCBI Taxonomy" id="882626"/>
    <lineage>
        <taxon>Bacteria</taxon>
        <taxon>Pseudomonadati</taxon>
        <taxon>Pseudomonadota</taxon>
        <taxon>Gammaproteobacteria</taxon>
        <taxon>Alteromonadales</taxon>
        <taxon>Pseudoalteromonadaceae</taxon>
        <taxon>Pseudoalteromonas</taxon>
    </lineage>
</organism>
<dbReference type="KEGG" id="pxi:J5O05_20930"/>
<dbReference type="InterPro" id="IPR023534">
    <property type="entry name" value="Rof/RNase_P-like"/>
</dbReference>
<dbReference type="InterPro" id="IPR038626">
    <property type="entry name" value="Rof-like_sf"/>
</dbReference>
<name>A0A975DK60_9GAMM</name>
<proteinExistence type="predicted"/>
<keyword evidence="2" id="KW-1185">Reference proteome</keyword>
<dbReference type="Proteomes" id="UP000664904">
    <property type="component" value="Plasmid unnamed5"/>
</dbReference>
<dbReference type="RefSeq" id="WP_208844867.1">
    <property type="nucleotide sequence ID" value="NZ_CP072135.1"/>
</dbReference>
<reference evidence="1" key="1">
    <citation type="submission" date="2021-03" db="EMBL/GenBank/DDBJ databases">
        <title>Complete Genome of Pseudoalteromonas xiamenensis STKMTI.2, a new potential marine bacterium producing anti-Vibrio compounds.</title>
        <authorList>
            <person name="Handayani D.P."/>
            <person name="Isnansetyo A."/>
            <person name="Istiqomah I."/>
            <person name="Jumina J."/>
        </authorList>
    </citation>
    <scope>NUCLEOTIDE SEQUENCE</scope>
    <source>
        <strain evidence="1">STKMTI.2</strain>
        <plasmid evidence="1">unnamed5</plasmid>
    </source>
</reference>